<feature type="domain" description="DUF1828" evidence="1">
    <location>
        <begin position="35"/>
        <end position="122"/>
    </location>
</feature>
<proteinExistence type="predicted"/>
<name>A0A0R1VIZ8_9LACO</name>
<evidence type="ECO:0000313" key="2">
    <source>
        <dbReference type="EMBL" id="KRM05442.1"/>
    </source>
</evidence>
<dbReference type="Proteomes" id="UP000051307">
    <property type="component" value="Unassembled WGS sequence"/>
</dbReference>
<dbReference type="PATRIC" id="fig|1423767.3.peg.148"/>
<dbReference type="RefSeq" id="WP_025015087.1">
    <property type="nucleotide sequence ID" value="NZ_AZFU01000011.1"/>
</dbReference>
<dbReference type="AlphaFoldDB" id="A0A0R1VIZ8"/>
<dbReference type="Pfam" id="PF08861">
    <property type="entry name" value="DUF1828"/>
    <property type="match status" value="1"/>
</dbReference>
<evidence type="ECO:0000313" key="3">
    <source>
        <dbReference type="Proteomes" id="UP000051307"/>
    </source>
</evidence>
<comment type="caution">
    <text evidence="2">The sequence shown here is derived from an EMBL/GenBank/DDBJ whole genome shotgun (WGS) entry which is preliminary data.</text>
</comment>
<dbReference type="eggNOG" id="ENOG5030AM4">
    <property type="taxonomic scope" value="Bacteria"/>
</dbReference>
<dbReference type="InterPro" id="IPR014960">
    <property type="entry name" value="DUF1828"/>
</dbReference>
<evidence type="ECO:0000259" key="1">
    <source>
        <dbReference type="Pfam" id="PF08861"/>
    </source>
</evidence>
<sequence length="126" mass="14353">MKQDETKALDREIGDYVAENTKIIWVDNHTMQIATMMIDSYGDTVYVWVEEAEDHCRVSDGGRILFKLDPNSEDKELNETAKEIAIGSGYQFDDDHFELYVDVDRKNVAQAAMKLAQLQVAISYLG</sequence>
<accession>A0A0R1VIZ8</accession>
<organism evidence="2 3">
    <name type="scientific">Lactobacillus kitasatonis DSM 16761 = JCM 1039</name>
    <dbReference type="NCBI Taxonomy" id="1423767"/>
    <lineage>
        <taxon>Bacteria</taxon>
        <taxon>Bacillati</taxon>
        <taxon>Bacillota</taxon>
        <taxon>Bacilli</taxon>
        <taxon>Lactobacillales</taxon>
        <taxon>Lactobacillaceae</taxon>
        <taxon>Lactobacillus</taxon>
    </lineage>
</organism>
<dbReference type="EMBL" id="AZFU01000011">
    <property type="protein sequence ID" value="KRM05442.1"/>
    <property type="molecule type" value="Genomic_DNA"/>
</dbReference>
<reference evidence="2 3" key="1">
    <citation type="journal article" date="2015" name="Genome Announc.">
        <title>Expanding the biotechnology potential of lactobacilli through comparative genomics of 213 strains and associated genera.</title>
        <authorList>
            <person name="Sun Z."/>
            <person name="Harris H.M."/>
            <person name="McCann A."/>
            <person name="Guo C."/>
            <person name="Argimon S."/>
            <person name="Zhang W."/>
            <person name="Yang X."/>
            <person name="Jeffery I.B."/>
            <person name="Cooney J.C."/>
            <person name="Kagawa T.F."/>
            <person name="Liu W."/>
            <person name="Song Y."/>
            <person name="Salvetti E."/>
            <person name="Wrobel A."/>
            <person name="Rasinkangas P."/>
            <person name="Parkhill J."/>
            <person name="Rea M.C."/>
            <person name="O'Sullivan O."/>
            <person name="Ritari J."/>
            <person name="Douillard F.P."/>
            <person name="Paul Ross R."/>
            <person name="Yang R."/>
            <person name="Briner A.E."/>
            <person name="Felis G.E."/>
            <person name="de Vos W.M."/>
            <person name="Barrangou R."/>
            <person name="Klaenhammer T.R."/>
            <person name="Caufield P.W."/>
            <person name="Cui Y."/>
            <person name="Zhang H."/>
            <person name="O'Toole P.W."/>
        </authorList>
    </citation>
    <scope>NUCLEOTIDE SEQUENCE [LARGE SCALE GENOMIC DNA]</scope>
    <source>
        <strain evidence="2 3">DSM 16761</strain>
    </source>
</reference>
<dbReference type="OrthoDB" id="2308164at2"/>
<protein>
    <recommendedName>
        <fullName evidence="1">DUF1828 domain-containing protein</fullName>
    </recommendedName>
</protein>
<gene>
    <name evidence="2" type="ORF">FC59_GL000140</name>
</gene>